<dbReference type="Proteomes" id="UP000198623">
    <property type="component" value="Unassembled WGS sequence"/>
</dbReference>
<dbReference type="Pfam" id="PF13412">
    <property type="entry name" value="HTH_24"/>
    <property type="match status" value="1"/>
</dbReference>
<dbReference type="PANTHER" id="PTHR30154">
    <property type="entry name" value="LEUCINE-RESPONSIVE REGULATORY PROTEIN"/>
    <property type="match status" value="1"/>
</dbReference>
<dbReference type="InterPro" id="IPR011991">
    <property type="entry name" value="ArsR-like_HTH"/>
</dbReference>
<dbReference type="SUPFAM" id="SSF46785">
    <property type="entry name" value="Winged helix' DNA-binding domain"/>
    <property type="match status" value="1"/>
</dbReference>
<dbReference type="SMART" id="SM00344">
    <property type="entry name" value="HTH_ASNC"/>
    <property type="match status" value="1"/>
</dbReference>
<keyword evidence="2" id="KW-0238">DNA-binding</keyword>
<dbReference type="InterPro" id="IPR036388">
    <property type="entry name" value="WH-like_DNA-bd_sf"/>
</dbReference>
<dbReference type="PROSITE" id="PS50956">
    <property type="entry name" value="HTH_ASNC_2"/>
    <property type="match status" value="1"/>
</dbReference>
<dbReference type="InterPro" id="IPR019887">
    <property type="entry name" value="Tscrpt_reg_AsnC/Lrp_C"/>
</dbReference>
<evidence type="ECO:0000313" key="6">
    <source>
        <dbReference type="Proteomes" id="UP000198623"/>
    </source>
</evidence>
<protein>
    <submittedName>
        <fullName evidence="5">Lrp/AsnC family transcriptional regulator, leucine-responsive regulatory protein</fullName>
    </submittedName>
</protein>
<evidence type="ECO:0000256" key="2">
    <source>
        <dbReference type="ARBA" id="ARBA00023125"/>
    </source>
</evidence>
<dbReference type="SUPFAM" id="SSF54909">
    <property type="entry name" value="Dimeric alpha+beta barrel"/>
    <property type="match status" value="1"/>
</dbReference>
<evidence type="ECO:0000259" key="4">
    <source>
        <dbReference type="PROSITE" id="PS50956"/>
    </source>
</evidence>
<gene>
    <name evidence="5" type="ORF">SAMN05216175_102365</name>
</gene>
<feature type="domain" description="HTH asnC-type" evidence="4">
    <location>
        <begin position="6"/>
        <end position="67"/>
    </location>
</feature>
<evidence type="ECO:0000256" key="3">
    <source>
        <dbReference type="ARBA" id="ARBA00023163"/>
    </source>
</evidence>
<dbReference type="Pfam" id="PF01037">
    <property type="entry name" value="AsnC_trans_reg"/>
    <property type="match status" value="1"/>
</dbReference>
<dbReference type="PANTHER" id="PTHR30154:SF34">
    <property type="entry name" value="TRANSCRIPTIONAL REGULATOR AZLB"/>
    <property type="match status" value="1"/>
</dbReference>
<organism evidence="5 6">
    <name type="scientific">Neptunomonas qingdaonensis</name>
    <dbReference type="NCBI Taxonomy" id="1045558"/>
    <lineage>
        <taxon>Bacteria</taxon>
        <taxon>Pseudomonadati</taxon>
        <taxon>Pseudomonadota</taxon>
        <taxon>Gammaproteobacteria</taxon>
        <taxon>Oceanospirillales</taxon>
        <taxon>Oceanospirillaceae</taxon>
        <taxon>Neptunomonas</taxon>
    </lineage>
</organism>
<keyword evidence="3" id="KW-0804">Transcription</keyword>
<dbReference type="GO" id="GO:0043565">
    <property type="term" value="F:sequence-specific DNA binding"/>
    <property type="evidence" value="ECO:0007669"/>
    <property type="project" value="InterPro"/>
</dbReference>
<dbReference type="OrthoDB" id="8590699at2"/>
<dbReference type="CDD" id="cd00090">
    <property type="entry name" value="HTH_ARSR"/>
    <property type="match status" value="1"/>
</dbReference>
<dbReference type="RefSeq" id="WP_090725091.1">
    <property type="nucleotide sequence ID" value="NZ_FOOU01000002.1"/>
</dbReference>
<dbReference type="InterPro" id="IPR019888">
    <property type="entry name" value="Tscrpt_reg_AsnC-like"/>
</dbReference>
<dbReference type="PROSITE" id="PS00519">
    <property type="entry name" value="HTH_ASNC_1"/>
    <property type="match status" value="1"/>
</dbReference>
<dbReference type="GO" id="GO:0043200">
    <property type="term" value="P:response to amino acid"/>
    <property type="evidence" value="ECO:0007669"/>
    <property type="project" value="TreeGrafter"/>
</dbReference>
<name>A0A1I2N8R5_9GAMM</name>
<keyword evidence="1" id="KW-0805">Transcription regulation</keyword>
<dbReference type="GO" id="GO:0006355">
    <property type="term" value="P:regulation of DNA-templated transcription"/>
    <property type="evidence" value="ECO:0007669"/>
    <property type="project" value="UniProtKB-ARBA"/>
</dbReference>
<reference evidence="6" key="1">
    <citation type="submission" date="2016-10" db="EMBL/GenBank/DDBJ databases">
        <authorList>
            <person name="Varghese N."/>
            <person name="Submissions S."/>
        </authorList>
    </citation>
    <scope>NUCLEOTIDE SEQUENCE [LARGE SCALE GENOMIC DNA]</scope>
    <source>
        <strain evidence="6">CGMCC 1.10971</strain>
    </source>
</reference>
<evidence type="ECO:0000313" key="5">
    <source>
        <dbReference type="EMBL" id="SFG00122.1"/>
    </source>
</evidence>
<dbReference type="InterPro" id="IPR000485">
    <property type="entry name" value="AsnC-type_HTH_dom"/>
</dbReference>
<dbReference type="InterPro" id="IPR011008">
    <property type="entry name" value="Dimeric_a/b-barrel"/>
</dbReference>
<dbReference type="STRING" id="1045558.SAMN05216175_102365"/>
<sequence>MIGVELDRFDITILRELQRDASLSNQELAERIGLTAAPCSRRVKQLEESGVIASQVVRINERSVGLNLIALLHISMDKHIPERFEEFEKGISAIPEVMECYLITGHDADYQLKVAVPDMDSYHDILLGKITRIKGVTGVKSAFIMRKVIDTTAVPLHYISKQRR</sequence>
<keyword evidence="6" id="KW-1185">Reference proteome</keyword>
<dbReference type="GO" id="GO:0005829">
    <property type="term" value="C:cytosol"/>
    <property type="evidence" value="ECO:0007669"/>
    <property type="project" value="TreeGrafter"/>
</dbReference>
<dbReference type="PRINTS" id="PR00033">
    <property type="entry name" value="HTHASNC"/>
</dbReference>
<dbReference type="Gene3D" id="3.30.70.920">
    <property type="match status" value="1"/>
</dbReference>
<dbReference type="InterPro" id="IPR036390">
    <property type="entry name" value="WH_DNA-bd_sf"/>
</dbReference>
<accession>A0A1I2N8R5</accession>
<evidence type="ECO:0000256" key="1">
    <source>
        <dbReference type="ARBA" id="ARBA00023015"/>
    </source>
</evidence>
<dbReference type="Gene3D" id="1.10.10.10">
    <property type="entry name" value="Winged helix-like DNA-binding domain superfamily/Winged helix DNA-binding domain"/>
    <property type="match status" value="1"/>
</dbReference>
<dbReference type="EMBL" id="FOOU01000002">
    <property type="protein sequence ID" value="SFG00122.1"/>
    <property type="molecule type" value="Genomic_DNA"/>
</dbReference>
<proteinExistence type="predicted"/>
<dbReference type="InterPro" id="IPR019885">
    <property type="entry name" value="Tscrpt_reg_HTH_AsnC-type_CS"/>
</dbReference>
<dbReference type="AlphaFoldDB" id="A0A1I2N8R5"/>